<feature type="non-terminal residue" evidence="1">
    <location>
        <position position="157"/>
    </location>
</feature>
<sequence>MQGATQNKCPIDDKKYAVEKKYRINEELNIIENNKINDLIDIDKDEENFINNSNTYEENTLTNVHNANEENLFNETSDKDNESRRYYYDEYLKNADFSNYFKQGYLLPNDIIQMNNATILIKENYNPLGFNESLIGMNKNQKKNITVYLPISLFKDY</sequence>
<dbReference type="VEuPathDB" id="PlasmoDB:PmUG01_13033100"/>
<evidence type="ECO:0000313" key="1">
    <source>
        <dbReference type="EMBL" id="SBT72228.1"/>
    </source>
</evidence>
<name>A0A1C3KF11_PLAMA</name>
<accession>A0A1C3KF11</accession>
<proteinExistence type="predicted"/>
<gene>
    <name evidence="1" type="primary">PmlGA01_130025500</name>
    <name evidence="1" type="ORF">PMLGA01_130025500</name>
</gene>
<evidence type="ECO:0000313" key="2">
    <source>
        <dbReference type="Proteomes" id="UP000219799"/>
    </source>
</evidence>
<dbReference type="AlphaFoldDB" id="A0A1C3KF11"/>
<dbReference type="EMBL" id="LT594501">
    <property type="protein sequence ID" value="SBT72228.1"/>
    <property type="molecule type" value="Genomic_DNA"/>
</dbReference>
<organism evidence="1 2">
    <name type="scientific">Plasmodium malariae</name>
    <dbReference type="NCBI Taxonomy" id="5858"/>
    <lineage>
        <taxon>Eukaryota</taxon>
        <taxon>Sar</taxon>
        <taxon>Alveolata</taxon>
        <taxon>Apicomplexa</taxon>
        <taxon>Aconoidasida</taxon>
        <taxon>Haemosporida</taxon>
        <taxon>Plasmodiidae</taxon>
        <taxon>Plasmodium</taxon>
        <taxon>Plasmodium (Plasmodium)</taxon>
    </lineage>
</organism>
<reference evidence="1 2" key="1">
    <citation type="submission" date="2016-06" db="EMBL/GenBank/DDBJ databases">
        <authorList>
            <consortium name="Pathogen Informatics"/>
        </authorList>
    </citation>
    <scope>NUCLEOTIDE SEQUENCE [LARGE SCALE GENOMIC DNA]</scope>
    <source>
        <strain evidence="1">PmlGA01</strain>
    </source>
</reference>
<dbReference type="Proteomes" id="UP000219799">
    <property type="component" value="Chromosome 13"/>
</dbReference>
<protein>
    <submittedName>
        <fullName evidence="1">Uncharacterized protein</fullName>
    </submittedName>
</protein>